<comment type="caution">
    <text evidence="10">The sequence shown here is derived from an EMBL/GenBank/DDBJ whole genome shotgun (WGS) entry which is preliminary data.</text>
</comment>
<dbReference type="EMBL" id="JBHLXJ010000005">
    <property type="protein sequence ID" value="MFC0349224.1"/>
    <property type="molecule type" value="Genomic_DNA"/>
</dbReference>
<keyword evidence="3" id="KW-1003">Cell membrane</keyword>
<reference evidence="10 11" key="1">
    <citation type="submission" date="2024-09" db="EMBL/GenBank/DDBJ databases">
        <authorList>
            <person name="Sun Q."/>
            <person name="Mori K."/>
        </authorList>
    </citation>
    <scope>NUCLEOTIDE SEQUENCE [LARGE SCALE GENOMIC DNA]</scope>
    <source>
        <strain evidence="10 11">CCM 8677</strain>
    </source>
</reference>
<dbReference type="PANTHER" id="PTHR30558:SF7">
    <property type="entry name" value="TOL-PAL SYSTEM PROTEIN TOLR"/>
    <property type="match status" value="1"/>
</dbReference>
<dbReference type="Gene3D" id="3.30.420.270">
    <property type="match status" value="1"/>
</dbReference>
<evidence type="ECO:0000256" key="9">
    <source>
        <dbReference type="SAM" id="Phobius"/>
    </source>
</evidence>
<evidence type="ECO:0000256" key="6">
    <source>
        <dbReference type="ARBA" id="ARBA00023136"/>
    </source>
</evidence>
<evidence type="ECO:0000313" key="10">
    <source>
        <dbReference type="EMBL" id="MFC0349224.1"/>
    </source>
</evidence>
<sequence length="161" mass="17291">MGFGQFKSLGGNSGKPMTAMSDINVTPMVDVMLVLLVIFIIAAPLLNHAVRLELPSAQAQAVPQSVETVTLSFDAQGGLFWDAELLQLDEVEKRLTLVAKQKTPPEILLRADKATRYELIAKVMAAAQNNGLNKISFATEAKSNTQPAKTSPKNTAKAAKN</sequence>
<dbReference type="Pfam" id="PF02472">
    <property type="entry name" value="ExbD"/>
    <property type="match status" value="1"/>
</dbReference>
<evidence type="ECO:0000256" key="2">
    <source>
        <dbReference type="ARBA" id="ARBA00005811"/>
    </source>
</evidence>
<protein>
    <submittedName>
        <fullName evidence="10">ExbD/TolR family protein</fullName>
    </submittedName>
</protein>
<dbReference type="Proteomes" id="UP001589844">
    <property type="component" value="Unassembled WGS sequence"/>
</dbReference>
<comment type="similarity">
    <text evidence="2 7">Belongs to the ExbD/TolR family.</text>
</comment>
<organism evidence="10 11">
    <name type="scientific">Undibacterium danionis</name>
    <dbReference type="NCBI Taxonomy" id="1812100"/>
    <lineage>
        <taxon>Bacteria</taxon>
        <taxon>Pseudomonadati</taxon>
        <taxon>Pseudomonadota</taxon>
        <taxon>Betaproteobacteria</taxon>
        <taxon>Burkholderiales</taxon>
        <taxon>Oxalobacteraceae</taxon>
        <taxon>Undibacterium</taxon>
    </lineage>
</organism>
<evidence type="ECO:0000256" key="1">
    <source>
        <dbReference type="ARBA" id="ARBA00004162"/>
    </source>
</evidence>
<dbReference type="InterPro" id="IPR003400">
    <property type="entry name" value="ExbD"/>
</dbReference>
<keyword evidence="11" id="KW-1185">Reference proteome</keyword>
<name>A0ABV6IBL7_9BURK</name>
<dbReference type="PANTHER" id="PTHR30558">
    <property type="entry name" value="EXBD MEMBRANE COMPONENT OF PMF-DRIVEN MACROMOLECULE IMPORT SYSTEM"/>
    <property type="match status" value="1"/>
</dbReference>
<evidence type="ECO:0000256" key="7">
    <source>
        <dbReference type="RuleBase" id="RU003879"/>
    </source>
</evidence>
<feature type="region of interest" description="Disordered" evidence="8">
    <location>
        <begin position="140"/>
        <end position="161"/>
    </location>
</feature>
<comment type="subcellular location">
    <subcellularLocation>
        <location evidence="1">Cell membrane</location>
        <topology evidence="1">Single-pass membrane protein</topology>
    </subcellularLocation>
    <subcellularLocation>
        <location evidence="7">Cell membrane</location>
        <topology evidence="7">Single-pass type II membrane protein</topology>
    </subcellularLocation>
</comment>
<accession>A0ABV6IBL7</accession>
<feature type="transmembrane region" description="Helical" evidence="9">
    <location>
        <begin position="25"/>
        <end position="46"/>
    </location>
</feature>
<dbReference type="RefSeq" id="WP_390210657.1">
    <property type="nucleotide sequence ID" value="NZ_JBHLXJ010000005.1"/>
</dbReference>
<proteinExistence type="inferred from homology"/>
<feature type="compositionally biased region" description="Polar residues" evidence="8">
    <location>
        <begin position="141"/>
        <end position="154"/>
    </location>
</feature>
<keyword evidence="5 9" id="KW-1133">Transmembrane helix</keyword>
<evidence type="ECO:0000256" key="5">
    <source>
        <dbReference type="ARBA" id="ARBA00022989"/>
    </source>
</evidence>
<keyword evidence="7" id="KW-0653">Protein transport</keyword>
<gene>
    <name evidence="10" type="ORF">ACFFJH_05360</name>
</gene>
<keyword evidence="4 7" id="KW-0812">Transmembrane</keyword>
<evidence type="ECO:0000313" key="11">
    <source>
        <dbReference type="Proteomes" id="UP001589844"/>
    </source>
</evidence>
<evidence type="ECO:0000256" key="3">
    <source>
        <dbReference type="ARBA" id="ARBA00022475"/>
    </source>
</evidence>
<evidence type="ECO:0000256" key="8">
    <source>
        <dbReference type="SAM" id="MobiDB-lite"/>
    </source>
</evidence>
<evidence type="ECO:0000256" key="4">
    <source>
        <dbReference type="ARBA" id="ARBA00022692"/>
    </source>
</evidence>
<keyword evidence="6 9" id="KW-0472">Membrane</keyword>
<keyword evidence="7" id="KW-0813">Transport</keyword>